<name>A0A9P1C057_9DINO</name>
<dbReference type="SUPFAM" id="SSF47823">
    <property type="entry name" value="lambda integrase-like, N-terminal domain"/>
    <property type="match status" value="1"/>
</dbReference>
<dbReference type="EMBL" id="CAMXCT030000766">
    <property type="protein sequence ID" value="CAL4770309.1"/>
    <property type="molecule type" value="Genomic_DNA"/>
</dbReference>
<keyword evidence="1" id="KW-0238">DNA-binding</keyword>
<dbReference type="OrthoDB" id="416270at2759"/>
<sequence>MARFAPGDLVYHNYGEVPAVYHERLVLAHVDHLDFVICTPDRDVYTETLDNSNADLVSFHIGGANGALPPELVGWNVYGFGVLGAREYRNILDEGNRESLAERGRRGLAAPAPPAGPVPAAAPAGGDAVWVLAEMVNGFRIGDEVVLAANAVMDGDYALHHMNDGDGKARVVLVSKVKRDDLSTFCEERIQLCRDAEAADHFLQTGFRPGGAIVVPSLAKYVSEKLHQEGQIMKERRKLREERGHGRGRGRGQPGKQNPGRGICRSVKQRCFKRAAVNKRVNLAITALNSLFFGNDSWEVPQTCHDLRALPSPQRDAIQNIIKCVKDAGGPPKGACYSEALKALRVASNGYFDTAGGVGDTVAMNLQLLSLPSLAGKGVDLASTLEGKAGEMLRDFESHMLQHDVNWGAFSQHTEPVKPYSDPQLSQRGFYGDFLARLQQCGILAFSLQPRGRVGAFCVSKKPKEVDGRVVQRQRLILDCRQTNMLFRAPPLTELGSLSALSEGYLRPQDDLFIGGADIQDCFYACKIPPELSRYFCLSQDITVGEAPVGDFASNRCLGMPYCDNVHVLSTDENQCEDGRKQVCAQLRNVGFGVHEEIGNFPIEDVESVGSWNERWRFKRLDPEHWRPRERSLHYNVFLDHSTARRPEPLAEDSFEYEENPEFPEVPFDMLNPKNWSTAKMGMWRRTSDHITLKEGKITRTLRGAKPVKVPGVKMNQIKSKEERHLPSRSLGGKIMTQRTLKMATALEDGDETSDEAQMSMLERVSVNGPQRRQYATYLRAFKDFCKEQGLAWLPLSPDAVLADFCDELFLDVQSAAVGEKTIAAVEFYHIELKGKLLRAKRALKGWRKLAPPKSRLPLPRPLAMGIAMIMLARGERDMALKLLLDFDCYLRPSEGMDLLGKHVIAPVPGTGIQFQKFGVVIRDEELGQPDKTGIFDNTLHFDNPLTKDWLGPALVKLAKLKLSKAASKPSKKTRNKREANETENDKAVDKRPAPPAPATKRAKTSSSVSDKGEACEFLMCLVFRKPRLLSY</sequence>
<dbReference type="EMBL" id="CAMXCT020000766">
    <property type="protein sequence ID" value="CAL1136372.1"/>
    <property type="molecule type" value="Genomic_DNA"/>
</dbReference>
<feature type="compositionally biased region" description="Basic and acidic residues" evidence="2">
    <location>
        <begin position="977"/>
        <end position="993"/>
    </location>
</feature>
<dbReference type="AlphaFoldDB" id="A0A9P1C057"/>
<accession>A0A9P1C057</accession>
<keyword evidence="5" id="KW-1185">Reference proteome</keyword>
<dbReference type="Gene3D" id="1.10.150.130">
    <property type="match status" value="1"/>
</dbReference>
<feature type="compositionally biased region" description="Basic and acidic residues" evidence="2">
    <location>
        <begin position="233"/>
        <end position="245"/>
    </location>
</feature>
<feature type="region of interest" description="Disordered" evidence="2">
    <location>
        <begin position="966"/>
        <end position="1012"/>
    </location>
</feature>
<evidence type="ECO:0000256" key="1">
    <source>
        <dbReference type="ARBA" id="ARBA00023125"/>
    </source>
</evidence>
<evidence type="ECO:0000313" key="5">
    <source>
        <dbReference type="Proteomes" id="UP001152797"/>
    </source>
</evidence>
<dbReference type="EMBL" id="CAMXCT010000766">
    <property type="protein sequence ID" value="CAI3982997.1"/>
    <property type="molecule type" value="Genomic_DNA"/>
</dbReference>
<comment type="caution">
    <text evidence="3">The sequence shown here is derived from an EMBL/GenBank/DDBJ whole genome shotgun (WGS) entry which is preliminary data.</text>
</comment>
<protein>
    <submittedName>
        <fullName evidence="4">Acyl-protein thioesterase 1</fullName>
    </submittedName>
</protein>
<reference evidence="3" key="1">
    <citation type="submission" date="2022-10" db="EMBL/GenBank/DDBJ databases">
        <authorList>
            <person name="Chen Y."/>
            <person name="Dougan E. K."/>
            <person name="Chan C."/>
            <person name="Rhodes N."/>
            <person name="Thang M."/>
        </authorList>
    </citation>
    <scope>NUCLEOTIDE SEQUENCE</scope>
</reference>
<feature type="region of interest" description="Disordered" evidence="2">
    <location>
        <begin position="233"/>
        <end position="261"/>
    </location>
</feature>
<evidence type="ECO:0000313" key="3">
    <source>
        <dbReference type="EMBL" id="CAI3982997.1"/>
    </source>
</evidence>
<reference evidence="4 5" key="2">
    <citation type="submission" date="2024-05" db="EMBL/GenBank/DDBJ databases">
        <authorList>
            <person name="Chen Y."/>
            <person name="Shah S."/>
            <person name="Dougan E. K."/>
            <person name="Thang M."/>
            <person name="Chan C."/>
        </authorList>
    </citation>
    <scope>NUCLEOTIDE SEQUENCE [LARGE SCALE GENOMIC DNA]</scope>
</reference>
<dbReference type="Proteomes" id="UP001152797">
    <property type="component" value="Unassembled WGS sequence"/>
</dbReference>
<gene>
    <name evidence="3" type="ORF">C1SCF055_LOCUS10649</name>
</gene>
<proteinExistence type="predicted"/>
<dbReference type="GO" id="GO:0003677">
    <property type="term" value="F:DNA binding"/>
    <property type="evidence" value="ECO:0007669"/>
    <property type="project" value="UniProtKB-KW"/>
</dbReference>
<evidence type="ECO:0000313" key="4">
    <source>
        <dbReference type="EMBL" id="CAL4770309.1"/>
    </source>
</evidence>
<evidence type="ECO:0000256" key="2">
    <source>
        <dbReference type="SAM" id="MobiDB-lite"/>
    </source>
</evidence>
<organism evidence="3">
    <name type="scientific">Cladocopium goreaui</name>
    <dbReference type="NCBI Taxonomy" id="2562237"/>
    <lineage>
        <taxon>Eukaryota</taxon>
        <taxon>Sar</taxon>
        <taxon>Alveolata</taxon>
        <taxon>Dinophyceae</taxon>
        <taxon>Suessiales</taxon>
        <taxon>Symbiodiniaceae</taxon>
        <taxon>Cladocopium</taxon>
    </lineage>
</organism>
<dbReference type="InterPro" id="IPR010998">
    <property type="entry name" value="Integrase_recombinase_N"/>
</dbReference>